<dbReference type="HOGENOM" id="CLU_016575_0_0_1"/>
<accession>S0DKZ4</accession>
<reference evidence="3" key="1">
    <citation type="journal article" date="2013" name="PLoS Pathog.">
        <title>Deciphering the cryptic genome: genome-wide analyses of the rice pathogen Fusarium fujikuroi reveal complex regulation of secondary metabolism and novel metabolites.</title>
        <authorList>
            <person name="Wiemann P."/>
            <person name="Sieber C.M."/>
            <person name="von Bargen K.W."/>
            <person name="Studt L."/>
            <person name="Niehaus E.M."/>
            <person name="Espino J.J."/>
            <person name="Huss K."/>
            <person name="Michielse C.B."/>
            <person name="Albermann S."/>
            <person name="Wagner D."/>
            <person name="Bergner S.V."/>
            <person name="Connolly L.R."/>
            <person name="Fischer A."/>
            <person name="Reuter G."/>
            <person name="Kleigrewe K."/>
            <person name="Bald T."/>
            <person name="Wingfield B.D."/>
            <person name="Ophir R."/>
            <person name="Freeman S."/>
            <person name="Hippler M."/>
            <person name="Smith K.M."/>
            <person name="Brown D.W."/>
            <person name="Proctor R.H."/>
            <person name="Munsterkotter M."/>
            <person name="Freitag M."/>
            <person name="Humpf H.U."/>
            <person name="Guldener U."/>
            <person name="Tudzynski B."/>
        </authorList>
    </citation>
    <scope>NUCLEOTIDE SEQUENCE [LARGE SCALE GENOMIC DNA]</scope>
    <source>
        <strain evidence="3">CBS 195.34 / IMI 58289 / NRRL A-6831</strain>
    </source>
</reference>
<dbReference type="STRING" id="1279085.S0DKZ4"/>
<evidence type="ECO:0000256" key="1">
    <source>
        <dbReference type="SAM" id="MobiDB-lite"/>
    </source>
</evidence>
<dbReference type="RefSeq" id="XP_023425131.1">
    <property type="nucleotide sequence ID" value="XM_023573402.1"/>
</dbReference>
<proteinExistence type="predicted"/>
<protein>
    <submittedName>
        <fullName evidence="2">Uncharacterized protein</fullName>
    </submittedName>
</protein>
<feature type="region of interest" description="Disordered" evidence="1">
    <location>
        <begin position="1"/>
        <end position="40"/>
    </location>
</feature>
<feature type="compositionally biased region" description="Acidic residues" evidence="1">
    <location>
        <begin position="1"/>
        <end position="10"/>
    </location>
</feature>
<dbReference type="EMBL" id="HF679023">
    <property type="protein sequence ID" value="CCT63050.1"/>
    <property type="molecule type" value="Genomic_DNA"/>
</dbReference>
<dbReference type="VEuPathDB" id="FungiDB:FFUJ_00340"/>
<dbReference type="AlphaFoldDB" id="S0DKZ4"/>
<evidence type="ECO:0000313" key="3">
    <source>
        <dbReference type="Proteomes" id="UP000016800"/>
    </source>
</evidence>
<sequence>MSSDHDDEVESVVPSEPSEYETEWDSQPDPHLDSNYDSDTDSEWDLDPMAWQLTMSGPSCGLCRFEFAIGEELVVCTYIPHWTKALLTPVFIDNPISQRYPRIWCSEYQPRDKHFAIELGFHPSCVDVLKPKTLVTDWPYNLSRATAGRQDHYLLPVSWTQRRTRWIKDSIAADLTQAIRGRLPQEICQHIASFCMRERACLILRDLWLDPARLKGWLKILTIGRNKSVWAQNVEVEGLRYVRSLSTRRLTKQDTLVYKARYRKRSAHNRPEACLNIYYSEDHGGIREVIITEDNELPNLSMEPGLSWSICRHQKTPLRVKQNYKASQPIFSYALRLQLHKGGRLRFLRFAPTLQFDRTYGERAWGDLPKHFDSFPQIPLPMSLLAHDRLYYESVRAVDWNAPGICGYSFYVDQNLVRGIVTHKLGEPEPKVRDEYGTTDELWFHMPIDPDERVSELWLRKGRDIHVGSEEIETLIVRTNTGRTFTPGLDIACSVPVDGTLNFTYKAIAIFPPEGVSRMFYCRANWLWEYLVFEQQPGLGTKDDLQGVVSWDKHEMKYSFPLPHNPLSKLDSFANTSASLSDVRTIAPCRGWSATFRRQIIGLLMTYGDGRRRSIGQVRLDCLEPPFSVSSDCFWLGFANNSNDTLDWLPWYLKVTSLQLSEPMPSNSTTYIKVPFSGRLEWAVLDWASSVRHVEEGEPCDEIGQVMAGRKSVLEYASPEIKTFAVPIRVKESVR</sequence>
<evidence type="ECO:0000313" key="2">
    <source>
        <dbReference type="EMBL" id="CCT63050.1"/>
    </source>
</evidence>
<name>S0DKZ4_GIBF5</name>
<organism evidence="2 3">
    <name type="scientific">Gibberella fujikuroi (strain CBS 195.34 / IMI 58289 / NRRL A-6831)</name>
    <name type="common">Bakanae and foot rot disease fungus</name>
    <name type="synonym">Fusarium fujikuroi</name>
    <dbReference type="NCBI Taxonomy" id="1279085"/>
    <lineage>
        <taxon>Eukaryota</taxon>
        <taxon>Fungi</taxon>
        <taxon>Dikarya</taxon>
        <taxon>Ascomycota</taxon>
        <taxon>Pezizomycotina</taxon>
        <taxon>Sordariomycetes</taxon>
        <taxon>Hypocreomycetidae</taxon>
        <taxon>Hypocreales</taxon>
        <taxon>Nectriaceae</taxon>
        <taxon>Fusarium</taxon>
        <taxon>Fusarium fujikuroi species complex</taxon>
    </lineage>
</organism>
<dbReference type="GeneID" id="35393825"/>
<keyword evidence="3" id="KW-1185">Reference proteome</keyword>
<gene>
    <name evidence="2" type="ORF">FFUJ_00340</name>
</gene>
<dbReference type="Proteomes" id="UP000016800">
    <property type="component" value="Chromosome I"/>
</dbReference>